<sequence>MKRRPSAVLVIVFGIFLLIRAANASALDAEATEAVLAATGSSAVETVVVMREDTTDLTEPAGPAKGKLEQYLAQKDPGPLSINNFLQHAIRRAVARGVPATTLVLILLFPLVGAIIASARHLIGLRGYGLFTTAALSIVFLATGVTVGILFFLMILSVATVTRISLRQLRLQYLPRIALLLWFVSLSIFAVLVLYPYLGLGTLVSLSIFPILLLVLLTETFIGSQMGLGMRRAVELASETVLLAVICYLVLSMEFLQRFTILNPELTVISVAVFDVFLGKYVGLRLLEYWRFRELIG</sequence>
<comment type="caution">
    <text evidence="4">The sequence shown here is derived from an EMBL/GenBank/DDBJ whole genome shotgun (WGS) entry which is preliminary data.</text>
</comment>
<reference evidence="4 5" key="1">
    <citation type="journal article" date="2016" name="Nat. Commun.">
        <title>Thousands of microbial genomes shed light on interconnected biogeochemical processes in an aquifer system.</title>
        <authorList>
            <person name="Anantharaman K."/>
            <person name="Brown C.T."/>
            <person name="Hug L.A."/>
            <person name="Sharon I."/>
            <person name="Castelle C.J."/>
            <person name="Probst A.J."/>
            <person name="Thomas B.C."/>
            <person name="Singh A."/>
            <person name="Wilkins M.J."/>
            <person name="Karaoz U."/>
            <person name="Brodie E.L."/>
            <person name="Williams K.H."/>
            <person name="Hubbard S.S."/>
            <person name="Banfield J.F."/>
        </authorList>
    </citation>
    <scope>NUCLEOTIDE SEQUENCE [LARGE SCALE GENOMIC DNA]</scope>
</reference>
<feature type="transmembrane region" description="Helical" evidence="1">
    <location>
        <begin position="236"/>
        <end position="256"/>
    </location>
</feature>
<evidence type="ECO:0000313" key="4">
    <source>
        <dbReference type="EMBL" id="OGY17652.1"/>
    </source>
</evidence>
<organism evidence="4 5">
    <name type="scientific">Candidatus Chisholmbacteria bacterium RIFCSPHIGHO2_01_FULL_52_32</name>
    <dbReference type="NCBI Taxonomy" id="1797591"/>
    <lineage>
        <taxon>Bacteria</taxon>
        <taxon>Candidatus Chisholmiibacteriota</taxon>
    </lineage>
</organism>
<keyword evidence="1" id="KW-1133">Transmembrane helix</keyword>
<protein>
    <recommendedName>
        <fullName evidence="3">7 transmembrane helices usually fused to an inactive transglutaminase domain-containing protein</fullName>
    </recommendedName>
</protein>
<dbReference type="Pfam" id="PF14402">
    <property type="entry name" value="7TM_transglut"/>
    <property type="match status" value="1"/>
</dbReference>
<feature type="signal peptide" evidence="2">
    <location>
        <begin position="1"/>
        <end position="24"/>
    </location>
</feature>
<evidence type="ECO:0000256" key="1">
    <source>
        <dbReference type="SAM" id="Phobius"/>
    </source>
</evidence>
<evidence type="ECO:0000313" key="5">
    <source>
        <dbReference type="Proteomes" id="UP000179233"/>
    </source>
</evidence>
<feature type="transmembrane region" description="Helical" evidence="1">
    <location>
        <begin position="177"/>
        <end position="198"/>
    </location>
</feature>
<feature type="transmembrane region" description="Helical" evidence="1">
    <location>
        <begin position="100"/>
        <end position="123"/>
    </location>
</feature>
<keyword evidence="1" id="KW-0472">Membrane</keyword>
<proteinExistence type="predicted"/>
<evidence type="ECO:0000259" key="3">
    <source>
        <dbReference type="Pfam" id="PF14402"/>
    </source>
</evidence>
<feature type="chain" id="PRO_5009581050" description="7 transmembrane helices usually fused to an inactive transglutaminase domain-containing protein" evidence="2">
    <location>
        <begin position="25"/>
        <end position="297"/>
    </location>
</feature>
<accession>A0A1G1VQH9</accession>
<feature type="transmembrane region" description="Helical" evidence="1">
    <location>
        <begin position="268"/>
        <end position="287"/>
    </location>
</feature>
<evidence type="ECO:0000256" key="2">
    <source>
        <dbReference type="SAM" id="SignalP"/>
    </source>
</evidence>
<feature type="transmembrane region" description="Helical" evidence="1">
    <location>
        <begin position="204"/>
        <end position="224"/>
    </location>
</feature>
<dbReference type="Proteomes" id="UP000179233">
    <property type="component" value="Unassembled WGS sequence"/>
</dbReference>
<keyword evidence="2" id="KW-0732">Signal</keyword>
<dbReference type="AlphaFoldDB" id="A0A1G1VQH9"/>
<name>A0A1G1VQH9_9BACT</name>
<gene>
    <name evidence="4" type="ORF">A2786_05600</name>
</gene>
<feature type="domain" description="7 transmembrane helices usually fused to an inactive transglutaminase" evidence="3">
    <location>
        <begin position="104"/>
        <end position="295"/>
    </location>
</feature>
<dbReference type="EMBL" id="MHCJ01000007">
    <property type="protein sequence ID" value="OGY17652.1"/>
    <property type="molecule type" value="Genomic_DNA"/>
</dbReference>
<dbReference type="InterPro" id="IPR025840">
    <property type="entry name" value="7TM_transglut"/>
</dbReference>
<keyword evidence="1" id="KW-0812">Transmembrane</keyword>
<feature type="transmembrane region" description="Helical" evidence="1">
    <location>
        <begin position="129"/>
        <end position="156"/>
    </location>
</feature>